<evidence type="ECO:0000313" key="5">
    <source>
        <dbReference type="EMBL" id="ARO13846.1"/>
    </source>
</evidence>
<feature type="domain" description="Shikimate dehydrogenase substrate binding N-terminal" evidence="4">
    <location>
        <begin position="6"/>
        <end position="90"/>
    </location>
</feature>
<accession>A0A1W6NX68</accession>
<dbReference type="Gene3D" id="3.40.50.720">
    <property type="entry name" value="NAD(P)-binding Rossmann-like Domain"/>
    <property type="match status" value="1"/>
</dbReference>
<keyword evidence="3" id="KW-0028">Amino-acid biosynthesis</keyword>
<dbReference type="GO" id="GO:0050661">
    <property type="term" value="F:NADP binding"/>
    <property type="evidence" value="ECO:0007669"/>
    <property type="project" value="TreeGrafter"/>
</dbReference>
<dbReference type="GO" id="GO:0004764">
    <property type="term" value="F:shikimate 3-dehydrogenase (NADP+) activity"/>
    <property type="evidence" value="ECO:0007669"/>
    <property type="project" value="UniProtKB-EC"/>
</dbReference>
<dbReference type="GO" id="GO:0009073">
    <property type="term" value="P:aromatic amino acid family biosynthetic process"/>
    <property type="evidence" value="ECO:0007669"/>
    <property type="project" value="UniProtKB-KW"/>
</dbReference>
<organism evidence="5 6">
    <name type="scientific">Ketogulonicigenium robustum</name>
    <dbReference type="NCBI Taxonomy" id="92947"/>
    <lineage>
        <taxon>Bacteria</taxon>
        <taxon>Pseudomonadati</taxon>
        <taxon>Pseudomonadota</taxon>
        <taxon>Alphaproteobacteria</taxon>
        <taxon>Rhodobacterales</taxon>
        <taxon>Roseobacteraceae</taxon>
        <taxon>Ketogulonicigenium</taxon>
    </lineage>
</organism>
<evidence type="ECO:0000256" key="3">
    <source>
        <dbReference type="ARBA" id="ARBA00023141"/>
    </source>
</evidence>
<proteinExistence type="predicted"/>
<name>A0A1W6NX68_9RHOB</name>
<comment type="pathway">
    <text evidence="1">Metabolic intermediate biosynthesis; chorismate biosynthesis; chorismate from D-erythrose 4-phosphate and phosphoenolpyruvate: step 4/7.</text>
</comment>
<dbReference type="RefSeq" id="WP_085785490.1">
    <property type="nucleotide sequence ID" value="NZ_CP019937.1"/>
</dbReference>
<dbReference type="Proteomes" id="UP000242447">
    <property type="component" value="Chromosome"/>
</dbReference>
<dbReference type="OrthoDB" id="9792692at2"/>
<dbReference type="InterPro" id="IPR022893">
    <property type="entry name" value="Shikimate_DH_fam"/>
</dbReference>
<evidence type="ECO:0000313" key="6">
    <source>
        <dbReference type="Proteomes" id="UP000242447"/>
    </source>
</evidence>
<dbReference type="CDD" id="cd01065">
    <property type="entry name" value="NAD_bind_Shikimate_DH"/>
    <property type="match status" value="1"/>
</dbReference>
<dbReference type="SUPFAM" id="SSF53223">
    <property type="entry name" value="Aminoacid dehydrogenase-like, N-terminal domain"/>
    <property type="match status" value="1"/>
</dbReference>
<dbReference type="KEGG" id="kro:BVG79_00492"/>
<evidence type="ECO:0000259" key="4">
    <source>
        <dbReference type="Pfam" id="PF08501"/>
    </source>
</evidence>
<evidence type="ECO:0000256" key="2">
    <source>
        <dbReference type="ARBA" id="ARBA00023002"/>
    </source>
</evidence>
<reference evidence="5 6" key="1">
    <citation type="submission" date="2017-02" db="EMBL/GenBank/DDBJ databases">
        <title>Ketogulonicigenium robustum SPU B003 Genome sequencing and assembly.</title>
        <authorList>
            <person name="Li Y."/>
            <person name="Liu L."/>
            <person name="Wang C."/>
            <person name="Zhang M."/>
            <person name="Zhang T."/>
            <person name="Zhang Y."/>
        </authorList>
    </citation>
    <scope>NUCLEOTIDE SEQUENCE [LARGE SCALE GENOMIC DNA]</scope>
    <source>
        <strain evidence="5 6">SPU_B003</strain>
    </source>
</reference>
<dbReference type="STRING" id="92947.BVG79_00492"/>
<keyword evidence="6" id="KW-1185">Reference proteome</keyword>
<dbReference type="NCBIfam" id="NF009201">
    <property type="entry name" value="PRK12549.1"/>
    <property type="match status" value="1"/>
</dbReference>
<dbReference type="InterPro" id="IPR013708">
    <property type="entry name" value="Shikimate_DH-bd_N"/>
</dbReference>
<dbReference type="PANTHER" id="PTHR21089">
    <property type="entry name" value="SHIKIMATE DEHYDROGENASE"/>
    <property type="match status" value="1"/>
</dbReference>
<gene>
    <name evidence="5" type="primary">aroE</name>
    <name evidence="5" type="ORF">BVG79_00492</name>
</gene>
<dbReference type="AlphaFoldDB" id="A0A1W6NX68"/>
<sequence length="277" mass="28813">MIRLGLIGDNIKQSQSPALHRLAGGLTGLPVSYELLIPAEQGRDFEALLSWAEAEGFQGLNITYPYKERVVTKLDVPEAAVRALGACNTVIFGEGTPRGHNTDYSGFRAAFAARFGDETPGRVAMAGAGGVGKAVAFGLADLGAAELGIFDTDVARAQALAAALSRYKPQMDVRVATSIADACEGTDGLVNSTPLGMGGIGGTAFATDLLAGRKWAFDAVYTPVDTPFLTDAAQAGIAVLTGYELFFHQGVDAFRLFTGAEVDPQALRVALQGQAAA</sequence>
<keyword evidence="2 5" id="KW-0560">Oxidoreductase</keyword>
<protein>
    <submittedName>
        <fullName evidence="5">Shikimate dehydrogenase</fullName>
        <ecNumber evidence="5">1.1.1.25</ecNumber>
    </submittedName>
</protein>
<dbReference type="EMBL" id="CP019937">
    <property type="protein sequence ID" value="ARO13846.1"/>
    <property type="molecule type" value="Genomic_DNA"/>
</dbReference>
<dbReference type="Gene3D" id="3.40.50.10860">
    <property type="entry name" value="Leucine Dehydrogenase, chain A, domain 1"/>
    <property type="match status" value="1"/>
</dbReference>
<dbReference type="GO" id="GO:0009423">
    <property type="term" value="P:chorismate biosynthetic process"/>
    <property type="evidence" value="ECO:0007669"/>
    <property type="project" value="TreeGrafter"/>
</dbReference>
<dbReference type="SUPFAM" id="SSF51735">
    <property type="entry name" value="NAD(P)-binding Rossmann-fold domains"/>
    <property type="match status" value="1"/>
</dbReference>
<dbReference type="InterPro" id="IPR046346">
    <property type="entry name" value="Aminoacid_DH-like_N_sf"/>
</dbReference>
<dbReference type="EC" id="1.1.1.25" evidence="5"/>
<keyword evidence="3" id="KW-0057">Aromatic amino acid biosynthesis</keyword>
<dbReference type="Pfam" id="PF08501">
    <property type="entry name" value="Shikimate_dh_N"/>
    <property type="match status" value="1"/>
</dbReference>
<evidence type="ECO:0000256" key="1">
    <source>
        <dbReference type="ARBA" id="ARBA00004871"/>
    </source>
</evidence>
<dbReference type="GO" id="GO:0019632">
    <property type="term" value="P:shikimate metabolic process"/>
    <property type="evidence" value="ECO:0007669"/>
    <property type="project" value="TreeGrafter"/>
</dbReference>
<dbReference type="PANTHER" id="PTHR21089:SF1">
    <property type="entry name" value="BIFUNCTIONAL 3-DEHYDROQUINATE DEHYDRATASE_SHIKIMATE DEHYDROGENASE, CHLOROPLASTIC"/>
    <property type="match status" value="1"/>
</dbReference>
<dbReference type="GO" id="GO:0005829">
    <property type="term" value="C:cytosol"/>
    <property type="evidence" value="ECO:0007669"/>
    <property type="project" value="TreeGrafter"/>
</dbReference>
<dbReference type="InterPro" id="IPR036291">
    <property type="entry name" value="NAD(P)-bd_dom_sf"/>
</dbReference>